<dbReference type="AlphaFoldDB" id="A0AAI8VFE9"/>
<evidence type="ECO:0000313" key="2">
    <source>
        <dbReference type="Proteomes" id="UP001295740"/>
    </source>
</evidence>
<dbReference type="Proteomes" id="UP001295740">
    <property type="component" value="Unassembled WGS sequence"/>
</dbReference>
<reference evidence="1" key="1">
    <citation type="submission" date="2023-10" db="EMBL/GenBank/DDBJ databases">
        <authorList>
            <person name="Hackl T."/>
        </authorList>
    </citation>
    <scope>NUCLEOTIDE SEQUENCE</scope>
</reference>
<accession>A0AAI8VFE9</accession>
<sequence length="123" mass="14155">MDDDDPRPSCLSDAPHDENITDHIRHFLGCIEIWDRQSFLEGPNHADPETSSERLQWKSDCMDHLRRIDFLRSALSCDPDEQLLGLTLELSGIAWRISTEFVGNIQRTRAWRARQGLRTGTPP</sequence>
<dbReference type="EMBL" id="CAUWAG010000006">
    <property type="protein sequence ID" value="CAJ2503413.1"/>
    <property type="molecule type" value="Genomic_DNA"/>
</dbReference>
<comment type="caution">
    <text evidence="1">The sequence shown here is derived from an EMBL/GenBank/DDBJ whole genome shotgun (WGS) entry which is preliminary data.</text>
</comment>
<proteinExistence type="predicted"/>
<protein>
    <submittedName>
        <fullName evidence="1">Uu.00g108070.m01.CDS01</fullName>
    </submittedName>
</protein>
<name>A0AAI8VFE9_9PEZI</name>
<evidence type="ECO:0000313" key="1">
    <source>
        <dbReference type="EMBL" id="CAJ2503413.1"/>
    </source>
</evidence>
<gene>
    <name evidence="1" type="ORF">KHLLAP_LOCUS3881</name>
</gene>
<organism evidence="1 2">
    <name type="scientific">Anthostomella pinea</name>
    <dbReference type="NCBI Taxonomy" id="933095"/>
    <lineage>
        <taxon>Eukaryota</taxon>
        <taxon>Fungi</taxon>
        <taxon>Dikarya</taxon>
        <taxon>Ascomycota</taxon>
        <taxon>Pezizomycotina</taxon>
        <taxon>Sordariomycetes</taxon>
        <taxon>Xylariomycetidae</taxon>
        <taxon>Xylariales</taxon>
        <taxon>Xylariaceae</taxon>
        <taxon>Anthostomella</taxon>
    </lineage>
</organism>
<keyword evidence="2" id="KW-1185">Reference proteome</keyword>